<accession>A0A3S3S670</accession>
<dbReference type="GO" id="GO:0005576">
    <property type="term" value="C:extracellular region"/>
    <property type="evidence" value="ECO:0007669"/>
    <property type="project" value="TreeGrafter"/>
</dbReference>
<gene>
    <name evidence="2" type="ORF">B4U79_08883</name>
</gene>
<sequence length="521" mass="57809">MLSLKEASVLLHLFAFVLCAVSKSNIIPPGYYAFEKAMKINGVPPRVRKPPYVPADIPCPGAVKTGQFSPRDTLCGDLNRGFVPLNPMKQAVAGQPYPFEIIKNKTLYFLAQTLPFLKNDINNIPKVAKLSPASFSNNHHLQRRSTDNTSSNFKSSFLQSMFNFTEARQKVCEHKDGILCQILQALTGGQTSSALMNSVNQAVQVLTAAQSAATTAQSLSSIAAILQQYSSGSGNPSSHGATGEQSNKSFVTQLLNLIASLNPSPNNNNNNNFSPLAAIIDYFSNGNSAVASSLLPARRKKPLDLEDIASETVVEQIPPTPCPSIEEYVAPVFARNYQGVWKYVVQIPNEGYFTQTVQKTSCVKNRCDFLEGVCHESPRWVSLLVAEIFYPQTHFPNIIASASSPKQHIVDYKHMDPHLSHLSELPLSDELFEQFINQYRSEETFGENTLMKPRHLKRVAKETKEARKNTAEEEKCDGHDKLGCYVVRVYHDWFLVPGSCKCWKKSSQSSLETLKKIFIGK</sequence>
<dbReference type="GO" id="GO:0045087">
    <property type="term" value="P:innate immune response"/>
    <property type="evidence" value="ECO:0007669"/>
    <property type="project" value="TreeGrafter"/>
</dbReference>
<dbReference type="InterPro" id="IPR052444">
    <property type="entry name" value="Spz/Toll_ligand-like"/>
</dbReference>
<dbReference type="OrthoDB" id="6342974at2759"/>
<dbReference type="EMBL" id="NCKU01002368">
    <property type="protein sequence ID" value="RWS09747.1"/>
    <property type="molecule type" value="Genomic_DNA"/>
</dbReference>
<protein>
    <recommendedName>
        <fullName evidence="4">Spaetzle domain-containing protein</fullName>
    </recommendedName>
</protein>
<dbReference type="PANTHER" id="PTHR23199:SF7">
    <property type="entry name" value="RE45222P"/>
    <property type="match status" value="1"/>
</dbReference>
<evidence type="ECO:0000256" key="1">
    <source>
        <dbReference type="SAM" id="SignalP"/>
    </source>
</evidence>
<proteinExistence type="predicted"/>
<dbReference type="AlphaFoldDB" id="A0A3S3S670"/>
<dbReference type="Proteomes" id="UP000285301">
    <property type="component" value="Unassembled WGS sequence"/>
</dbReference>
<dbReference type="STRING" id="1965070.A0A3S3S670"/>
<dbReference type="SUPFAM" id="SSF57501">
    <property type="entry name" value="Cystine-knot cytokines"/>
    <property type="match status" value="1"/>
</dbReference>
<comment type="caution">
    <text evidence="2">The sequence shown here is derived from an EMBL/GenBank/DDBJ whole genome shotgun (WGS) entry which is preliminary data.</text>
</comment>
<dbReference type="GO" id="GO:0005121">
    <property type="term" value="F:Toll binding"/>
    <property type="evidence" value="ECO:0007669"/>
    <property type="project" value="TreeGrafter"/>
</dbReference>
<dbReference type="GO" id="GO:0021556">
    <property type="term" value="P:central nervous system formation"/>
    <property type="evidence" value="ECO:0007669"/>
    <property type="project" value="TreeGrafter"/>
</dbReference>
<feature type="chain" id="PRO_5018556942" description="Spaetzle domain-containing protein" evidence="1">
    <location>
        <begin position="20"/>
        <end position="521"/>
    </location>
</feature>
<evidence type="ECO:0000313" key="3">
    <source>
        <dbReference type="Proteomes" id="UP000285301"/>
    </source>
</evidence>
<organism evidence="2 3">
    <name type="scientific">Dinothrombium tinctorium</name>
    <dbReference type="NCBI Taxonomy" id="1965070"/>
    <lineage>
        <taxon>Eukaryota</taxon>
        <taxon>Metazoa</taxon>
        <taxon>Ecdysozoa</taxon>
        <taxon>Arthropoda</taxon>
        <taxon>Chelicerata</taxon>
        <taxon>Arachnida</taxon>
        <taxon>Acari</taxon>
        <taxon>Acariformes</taxon>
        <taxon>Trombidiformes</taxon>
        <taxon>Prostigmata</taxon>
        <taxon>Anystina</taxon>
        <taxon>Parasitengona</taxon>
        <taxon>Trombidioidea</taxon>
        <taxon>Trombidiidae</taxon>
        <taxon>Dinothrombium</taxon>
    </lineage>
</organism>
<name>A0A3S3S670_9ACAR</name>
<dbReference type="GO" id="GO:0008083">
    <property type="term" value="F:growth factor activity"/>
    <property type="evidence" value="ECO:0007669"/>
    <property type="project" value="TreeGrafter"/>
</dbReference>
<keyword evidence="3" id="KW-1185">Reference proteome</keyword>
<reference evidence="2 3" key="1">
    <citation type="journal article" date="2018" name="Gigascience">
        <title>Genomes of trombidid mites reveal novel predicted allergens and laterally-transferred genes associated with secondary metabolism.</title>
        <authorList>
            <person name="Dong X."/>
            <person name="Chaisiri K."/>
            <person name="Xia D."/>
            <person name="Armstrong S.D."/>
            <person name="Fang Y."/>
            <person name="Donnelly M.J."/>
            <person name="Kadowaki T."/>
            <person name="McGarry J.W."/>
            <person name="Darby A.C."/>
            <person name="Makepeace B.L."/>
        </authorList>
    </citation>
    <scope>NUCLEOTIDE SEQUENCE [LARGE SCALE GENOMIC DNA]</scope>
    <source>
        <strain evidence="2">UoL-WK</strain>
    </source>
</reference>
<dbReference type="PANTHER" id="PTHR23199">
    <property type="entry name" value="NEUROTROPHIN 1-RELATED"/>
    <property type="match status" value="1"/>
</dbReference>
<evidence type="ECO:0000313" key="2">
    <source>
        <dbReference type="EMBL" id="RWS09747.1"/>
    </source>
</evidence>
<keyword evidence="1" id="KW-0732">Signal</keyword>
<dbReference type="InterPro" id="IPR029034">
    <property type="entry name" value="Cystine-knot_cytokine"/>
</dbReference>
<feature type="signal peptide" evidence="1">
    <location>
        <begin position="1"/>
        <end position="19"/>
    </location>
</feature>
<evidence type="ECO:0008006" key="4">
    <source>
        <dbReference type="Google" id="ProtNLM"/>
    </source>
</evidence>
<dbReference type="Gene3D" id="2.10.90.10">
    <property type="entry name" value="Cystine-knot cytokines"/>
    <property type="match status" value="1"/>
</dbReference>